<dbReference type="InterPro" id="IPR036047">
    <property type="entry name" value="F-box-like_dom_sf"/>
</dbReference>
<dbReference type="Gene3D" id="1.20.1280.50">
    <property type="match status" value="1"/>
</dbReference>
<protein>
    <recommendedName>
        <fullName evidence="3">F-box domain-containing protein</fullName>
    </recommendedName>
</protein>
<name>A0AAD6Y4F2_9AGAR</name>
<dbReference type="AlphaFoldDB" id="A0AAD6Y4F2"/>
<dbReference type="EMBL" id="JARJCW010000086">
    <property type="protein sequence ID" value="KAJ7196093.1"/>
    <property type="molecule type" value="Genomic_DNA"/>
</dbReference>
<keyword evidence="2" id="KW-1185">Reference proteome</keyword>
<sequence length="140" mass="15717">MDAIAGLLRQPESVSASQDRGLLTAAEANIARIDSQIKGLPCLHDRDVAALQFVMSPIRTLPPELLSDIFLHVISVEFGEFQKALRLSHVSGYWRQLALWTPRLWTMPLPINIRNNSADYVATMTAFLERSHPLPIPIYL</sequence>
<comment type="caution">
    <text evidence="1">The sequence shown here is derived from an EMBL/GenBank/DDBJ whole genome shotgun (WGS) entry which is preliminary data.</text>
</comment>
<evidence type="ECO:0000313" key="2">
    <source>
        <dbReference type="Proteomes" id="UP001219525"/>
    </source>
</evidence>
<accession>A0AAD6Y4F2</accession>
<dbReference type="SUPFAM" id="SSF81383">
    <property type="entry name" value="F-box domain"/>
    <property type="match status" value="1"/>
</dbReference>
<dbReference type="Proteomes" id="UP001219525">
    <property type="component" value="Unassembled WGS sequence"/>
</dbReference>
<feature type="non-terminal residue" evidence="1">
    <location>
        <position position="140"/>
    </location>
</feature>
<proteinExistence type="predicted"/>
<reference evidence="1" key="1">
    <citation type="submission" date="2023-03" db="EMBL/GenBank/DDBJ databases">
        <title>Massive genome expansion in bonnet fungi (Mycena s.s.) driven by repeated elements and novel gene families across ecological guilds.</title>
        <authorList>
            <consortium name="Lawrence Berkeley National Laboratory"/>
            <person name="Harder C.B."/>
            <person name="Miyauchi S."/>
            <person name="Viragh M."/>
            <person name="Kuo A."/>
            <person name="Thoen E."/>
            <person name="Andreopoulos B."/>
            <person name="Lu D."/>
            <person name="Skrede I."/>
            <person name="Drula E."/>
            <person name="Henrissat B."/>
            <person name="Morin E."/>
            <person name="Kohler A."/>
            <person name="Barry K."/>
            <person name="LaButti K."/>
            <person name="Morin E."/>
            <person name="Salamov A."/>
            <person name="Lipzen A."/>
            <person name="Mereny Z."/>
            <person name="Hegedus B."/>
            <person name="Baldrian P."/>
            <person name="Stursova M."/>
            <person name="Weitz H."/>
            <person name="Taylor A."/>
            <person name="Grigoriev I.V."/>
            <person name="Nagy L.G."/>
            <person name="Martin F."/>
            <person name="Kauserud H."/>
        </authorList>
    </citation>
    <scope>NUCLEOTIDE SEQUENCE</scope>
    <source>
        <strain evidence="1">9144</strain>
    </source>
</reference>
<organism evidence="1 2">
    <name type="scientific">Mycena pura</name>
    <dbReference type="NCBI Taxonomy" id="153505"/>
    <lineage>
        <taxon>Eukaryota</taxon>
        <taxon>Fungi</taxon>
        <taxon>Dikarya</taxon>
        <taxon>Basidiomycota</taxon>
        <taxon>Agaricomycotina</taxon>
        <taxon>Agaricomycetes</taxon>
        <taxon>Agaricomycetidae</taxon>
        <taxon>Agaricales</taxon>
        <taxon>Marasmiineae</taxon>
        <taxon>Mycenaceae</taxon>
        <taxon>Mycena</taxon>
    </lineage>
</organism>
<evidence type="ECO:0008006" key="3">
    <source>
        <dbReference type="Google" id="ProtNLM"/>
    </source>
</evidence>
<evidence type="ECO:0000313" key="1">
    <source>
        <dbReference type="EMBL" id="KAJ7196093.1"/>
    </source>
</evidence>
<gene>
    <name evidence="1" type="ORF">GGX14DRAFT_673845</name>
</gene>